<comment type="caution">
    <text evidence="3">The sequence shown here is derived from an EMBL/GenBank/DDBJ whole genome shotgun (WGS) entry which is preliminary data.</text>
</comment>
<evidence type="ECO:0000256" key="2">
    <source>
        <dbReference type="SAM" id="Phobius"/>
    </source>
</evidence>
<protein>
    <submittedName>
        <fullName evidence="3">Beta propeller domain protein</fullName>
    </submittedName>
</protein>
<evidence type="ECO:0000313" key="3">
    <source>
        <dbReference type="EMBL" id="CAB9521651.1"/>
    </source>
</evidence>
<keyword evidence="2" id="KW-0812">Transmembrane</keyword>
<feature type="region of interest" description="Disordered" evidence="1">
    <location>
        <begin position="209"/>
        <end position="228"/>
    </location>
</feature>
<sequence>MNPKDNNTNEEETTMENVSLEGTNYDVEKAADESGKGDPQAGSDKNGGTKKRNILLGAVIAFLLMVTIVVAVAVTQTRKGKQVDCDLPDIPASQLQSQSLSASNETAKTGTTGAKTDAPALENPFGDAKLQPFSEGIVDGYASKAEFEADLTDVLKYIAGNVILWNVQNSNQYHYNGINHVEGLNDTTTAAAVAAGTAAAVASAGTDKQVRASNSQKGGTTNNQEKTADEADIVKSDGEFIYAAYGNYLLVMTRGGELIQQVATPKGEPDEYGWTQKEFIRAVLLTEEHVVIVTDVSVDWDSQKGLQNQGATRVIVYTKPTSTNAAMLKVASKIVNGLYEDGLWMQESNSIQILSSSSVAIYDFTDALDVRYFPWMSQADYIQAASGLAETHLIPRFVQAISQGLSVDDQIPSMLRLNAWKPEGFVEPWHFADYFGSFDESLAFYKQITTINANDFLSVEGNEDLQVSTAGAFVPSSSAKLYGTDNALVLSLENSEWNEATQRSQESLFLLNLNIVEGGNQVGATFQSIALLEGRMASKHSLDVQGNDLRVATTLQKWFPVDTVWEACGDEYWNEDPCITEENWDECFDVAIDCPAGKVVKTGCPATFICDINATTTDEDISSTDNFVVVLDVAQQGKMTEIGRVRIGEPHEIITAVRFGETFSYAMTFDERDPFYVLELAPGEAPAIKGSVTLQGFARYLHPLNEDSSMLVGIGQNTTGAGLDQINTGVLISVFDVSDPSEPKVVDSYMLADPDEANSYSVSEYESKAVQYKDGKLIVPASIHPIYAYHDDDFFVVDHNSTVVERSPETQSPNQEAFEGFVVLDVGNAESQGIQELFRVNHHQEFPESCYYCDGSFFEKRSFVYEDYTLVTLNGRVVKGTNITAGDELWSLEPTVEGEVLDCCW</sequence>
<gene>
    <name evidence="3" type="ORF">SEMRO_1219_G253400.1</name>
</gene>
<dbReference type="AlphaFoldDB" id="A0A9N8HPW4"/>
<dbReference type="EMBL" id="CAICTM010001217">
    <property type="protein sequence ID" value="CAB9521651.1"/>
    <property type="molecule type" value="Genomic_DNA"/>
</dbReference>
<feature type="transmembrane region" description="Helical" evidence="2">
    <location>
        <begin position="54"/>
        <end position="74"/>
    </location>
</feature>
<proteinExistence type="predicted"/>
<keyword evidence="4" id="KW-1185">Reference proteome</keyword>
<dbReference type="Proteomes" id="UP001153069">
    <property type="component" value="Unassembled WGS sequence"/>
</dbReference>
<evidence type="ECO:0000313" key="4">
    <source>
        <dbReference type="Proteomes" id="UP001153069"/>
    </source>
</evidence>
<keyword evidence="2" id="KW-1133">Transmembrane helix</keyword>
<feature type="region of interest" description="Disordered" evidence="1">
    <location>
        <begin position="1"/>
        <end position="49"/>
    </location>
</feature>
<organism evidence="3 4">
    <name type="scientific">Seminavis robusta</name>
    <dbReference type="NCBI Taxonomy" id="568900"/>
    <lineage>
        <taxon>Eukaryota</taxon>
        <taxon>Sar</taxon>
        <taxon>Stramenopiles</taxon>
        <taxon>Ochrophyta</taxon>
        <taxon>Bacillariophyta</taxon>
        <taxon>Bacillariophyceae</taxon>
        <taxon>Bacillariophycidae</taxon>
        <taxon>Naviculales</taxon>
        <taxon>Naviculaceae</taxon>
        <taxon>Seminavis</taxon>
    </lineage>
</organism>
<feature type="compositionally biased region" description="Basic and acidic residues" evidence="1">
    <location>
        <begin position="26"/>
        <end position="36"/>
    </location>
</feature>
<feature type="compositionally biased region" description="Low complexity" evidence="1">
    <location>
        <begin position="95"/>
        <end position="116"/>
    </location>
</feature>
<dbReference type="OrthoDB" id="10264491at2759"/>
<reference evidence="3" key="1">
    <citation type="submission" date="2020-06" db="EMBL/GenBank/DDBJ databases">
        <authorList>
            <consortium name="Plant Systems Biology data submission"/>
        </authorList>
    </citation>
    <scope>NUCLEOTIDE SEQUENCE</scope>
    <source>
        <strain evidence="3">D6</strain>
    </source>
</reference>
<name>A0A9N8HPW4_9STRA</name>
<dbReference type="InterPro" id="IPR019198">
    <property type="entry name" value="Beta_propeller_containing"/>
</dbReference>
<evidence type="ECO:0000256" key="1">
    <source>
        <dbReference type="SAM" id="MobiDB-lite"/>
    </source>
</evidence>
<accession>A0A9N8HPW4</accession>
<dbReference type="Pfam" id="PF09826">
    <property type="entry name" value="Beta_propel"/>
    <property type="match status" value="1"/>
</dbReference>
<keyword evidence="2" id="KW-0472">Membrane</keyword>
<feature type="region of interest" description="Disordered" evidence="1">
    <location>
        <begin position="95"/>
        <end position="126"/>
    </location>
</feature>
<feature type="compositionally biased region" description="Polar residues" evidence="1">
    <location>
        <begin position="211"/>
        <end position="225"/>
    </location>
</feature>